<organism evidence="3 4">
    <name type="scientific">Neolentinus lepideus HHB14362 ss-1</name>
    <dbReference type="NCBI Taxonomy" id="1314782"/>
    <lineage>
        <taxon>Eukaryota</taxon>
        <taxon>Fungi</taxon>
        <taxon>Dikarya</taxon>
        <taxon>Basidiomycota</taxon>
        <taxon>Agaricomycotina</taxon>
        <taxon>Agaricomycetes</taxon>
        <taxon>Gloeophyllales</taxon>
        <taxon>Gloeophyllaceae</taxon>
        <taxon>Neolentinus</taxon>
    </lineage>
</organism>
<feature type="compositionally biased region" description="Basic and acidic residues" evidence="1">
    <location>
        <begin position="307"/>
        <end position="319"/>
    </location>
</feature>
<dbReference type="EMBL" id="KV425553">
    <property type="protein sequence ID" value="KZT29967.1"/>
    <property type="molecule type" value="Genomic_DNA"/>
</dbReference>
<reference evidence="3 4" key="1">
    <citation type="journal article" date="2016" name="Mol. Biol. Evol.">
        <title>Comparative Genomics of Early-Diverging Mushroom-Forming Fungi Provides Insights into the Origins of Lignocellulose Decay Capabilities.</title>
        <authorList>
            <person name="Nagy L.G."/>
            <person name="Riley R."/>
            <person name="Tritt A."/>
            <person name="Adam C."/>
            <person name="Daum C."/>
            <person name="Floudas D."/>
            <person name="Sun H."/>
            <person name="Yadav J.S."/>
            <person name="Pangilinan J."/>
            <person name="Larsson K.H."/>
            <person name="Matsuura K."/>
            <person name="Barry K."/>
            <person name="Labutti K."/>
            <person name="Kuo R."/>
            <person name="Ohm R.A."/>
            <person name="Bhattacharya S.S."/>
            <person name="Shirouzu T."/>
            <person name="Yoshinaga Y."/>
            <person name="Martin F.M."/>
            <person name="Grigoriev I.V."/>
            <person name="Hibbett D.S."/>
        </authorList>
    </citation>
    <scope>NUCLEOTIDE SEQUENCE [LARGE SCALE GENOMIC DNA]</scope>
    <source>
        <strain evidence="3 4">HHB14362 ss-1</strain>
    </source>
</reference>
<dbReference type="AlphaFoldDB" id="A0A165VP38"/>
<protein>
    <recommendedName>
        <fullName evidence="2">Zn(2)-C6 fungal-type domain-containing protein</fullName>
    </recommendedName>
</protein>
<dbReference type="SUPFAM" id="SSF57701">
    <property type="entry name" value="Zn2/Cys6 DNA-binding domain"/>
    <property type="match status" value="1"/>
</dbReference>
<dbReference type="Proteomes" id="UP000076761">
    <property type="component" value="Unassembled WGS sequence"/>
</dbReference>
<dbReference type="OrthoDB" id="5419315at2759"/>
<dbReference type="InterPro" id="IPR036864">
    <property type="entry name" value="Zn2-C6_fun-type_DNA-bd_sf"/>
</dbReference>
<keyword evidence="4" id="KW-1185">Reference proteome</keyword>
<feature type="region of interest" description="Disordered" evidence="1">
    <location>
        <begin position="299"/>
        <end position="340"/>
    </location>
</feature>
<dbReference type="STRING" id="1314782.A0A165VP38"/>
<dbReference type="Pfam" id="PF00172">
    <property type="entry name" value="Zn_clus"/>
    <property type="match status" value="1"/>
</dbReference>
<evidence type="ECO:0000259" key="2">
    <source>
        <dbReference type="PROSITE" id="PS50048"/>
    </source>
</evidence>
<evidence type="ECO:0000313" key="4">
    <source>
        <dbReference type="Proteomes" id="UP000076761"/>
    </source>
</evidence>
<sequence length="670" mass="72667">MQSPASGQRGFWDIYAVQMAPLQSGRALWHPAPPLRADNGEPVYTQVELGDVGYIRQGVFKRLFNIFLPRDSRLQQLGVPEGFESLRVAGLDSEALGDEILKAVSQMGPQIPTGPLHSTSVSCRSTDLSASMDIMSFSPGIHLSFSCASKEGAALVLAHPATSFDTEYHGLLQKCMKDNYQSWLDFANQCHGFGIELSDLFLVTGCDRTTQWATAVFRNYSSDISASASIAVPEMGGGSAQWSSRWETSASVMHNRGPDRVLRQPEGSSGNGDSLPANQSVFIRGFRMKARKPLAPRVIRGSAGDYDPGRDDSEGRDGTKVIAQDDADEAPTKYRQGTGSPRDIQDINLLSPILDYILETCDKASVAIAHHRDLYGCMGENFLPDKILNDLRNKRPQILIDDTVAAIAITGDGTTSSAGKSDANAVEDVPPVSVAGDAILNHKDLAQSGGPLAADAPNFGVPGPEPMRPFKSGFRSGTRFPAKNSSMFPSGTKSGSPDVVRSQSLGGGCWTCRVRRKKCDEQRDGDSCATCRRLRINCLGWGPRRPEWLKDREAVKRYKEEIKAQLARQGMIRGIPRTVASTSSTPSGLSQSHHLEPQPFDPLAHSGGLVAAGDYAYQYETVHNVQATDHVHALSVERDLSSLGIYEDLATTSMGTPQRDTRGYSMHQPL</sequence>
<feature type="region of interest" description="Disordered" evidence="1">
    <location>
        <begin position="257"/>
        <end position="276"/>
    </location>
</feature>
<feature type="region of interest" description="Disordered" evidence="1">
    <location>
        <begin position="481"/>
        <end position="500"/>
    </location>
</feature>
<dbReference type="GO" id="GO:0008270">
    <property type="term" value="F:zinc ion binding"/>
    <property type="evidence" value="ECO:0007669"/>
    <property type="project" value="InterPro"/>
</dbReference>
<gene>
    <name evidence="3" type="ORF">NEOLEDRAFT_1174934</name>
</gene>
<evidence type="ECO:0000313" key="3">
    <source>
        <dbReference type="EMBL" id="KZT29967.1"/>
    </source>
</evidence>
<feature type="compositionally biased region" description="Polar residues" evidence="1">
    <location>
        <begin position="483"/>
        <end position="495"/>
    </location>
</feature>
<proteinExistence type="predicted"/>
<feature type="compositionally biased region" description="Polar residues" evidence="1">
    <location>
        <begin position="266"/>
        <end position="276"/>
    </location>
</feature>
<dbReference type="PROSITE" id="PS00463">
    <property type="entry name" value="ZN2_CY6_FUNGAL_1"/>
    <property type="match status" value="1"/>
</dbReference>
<feature type="domain" description="Zn(2)-C6 fungal-type" evidence="2">
    <location>
        <begin position="508"/>
        <end position="538"/>
    </location>
</feature>
<dbReference type="CDD" id="cd00067">
    <property type="entry name" value="GAL4"/>
    <property type="match status" value="1"/>
</dbReference>
<accession>A0A165VP38</accession>
<name>A0A165VP38_9AGAM</name>
<dbReference type="PROSITE" id="PS50048">
    <property type="entry name" value="ZN2_CY6_FUNGAL_2"/>
    <property type="match status" value="1"/>
</dbReference>
<dbReference type="GO" id="GO:0000981">
    <property type="term" value="F:DNA-binding transcription factor activity, RNA polymerase II-specific"/>
    <property type="evidence" value="ECO:0007669"/>
    <property type="project" value="InterPro"/>
</dbReference>
<dbReference type="InterPro" id="IPR001138">
    <property type="entry name" value="Zn2Cys6_DnaBD"/>
</dbReference>
<evidence type="ECO:0000256" key="1">
    <source>
        <dbReference type="SAM" id="MobiDB-lite"/>
    </source>
</evidence>
<dbReference type="SMART" id="SM00066">
    <property type="entry name" value="GAL4"/>
    <property type="match status" value="1"/>
</dbReference>
<dbReference type="InParanoid" id="A0A165VP38"/>